<keyword evidence="2" id="KW-1185">Reference proteome</keyword>
<dbReference type="Proteomes" id="UP000030428">
    <property type="component" value="Unassembled WGS sequence"/>
</dbReference>
<evidence type="ECO:0008006" key="3">
    <source>
        <dbReference type="Google" id="ProtNLM"/>
    </source>
</evidence>
<organism evidence="1 2">
    <name type="scientific">Candidatus Thiomargarita nelsonii</name>
    <dbReference type="NCBI Taxonomy" id="1003181"/>
    <lineage>
        <taxon>Bacteria</taxon>
        <taxon>Pseudomonadati</taxon>
        <taxon>Pseudomonadota</taxon>
        <taxon>Gammaproteobacteria</taxon>
        <taxon>Thiotrichales</taxon>
        <taxon>Thiotrichaceae</taxon>
        <taxon>Thiomargarita</taxon>
    </lineage>
</organism>
<evidence type="ECO:0000313" key="2">
    <source>
        <dbReference type="Proteomes" id="UP000030428"/>
    </source>
</evidence>
<name>A0A0A6PJ99_9GAMM</name>
<sequence>MYEQISYDLIKKVLVKQLGFEIFEVPGSHYVFTHKQTGTIFPLPIFPNQKNLALTHHYMIHNILDKSGVMDGEAFEALLKTLQKQEKYNNEPVATSLNFAKAA</sequence>
<proteinExistence type="predicted"/>
<dbReference type="EMBL" id="JSZA02000001">
    <property type="protein sequence ID" value="KHD05253.1"/>
    <property type="molecule type" value="Genomic_DNA"/>
</dbReference>
<reference evidence="1 2" key="1">
    <citation type="journal article" date="2016" name="Front. Microbiol.">
        <title>Single-Cell (Meta-)Genomics of a Dimorphic Candidatus Thiomargarita nelsonii Reveals Genomic Plasticity.</title>
        <authorList>
            <person name="Flood B.E."/>
            <person name="Fliss P."/>
            <person name="Jones D.S."/>
            <person name="Dick G.J."/>
            <person name="Jain S."/>
            <person name="Kaster A.K."/>
            <person name="Winkel M."/>
            <person name="Mussmann M."/>
            <person name="Bailey J."/>
        </authorList>
    </citation>
    <scope>NUCLEOTIDE SEQUENCE [LARGE SCALE GENOMIC DNA]</scope>
    <source>
        <strain evidence="1">Hydrate Ridge</strain>
    </source>
</reference>
<evidence type="ECO:0000313" key="1">
    <source>
        <dbReference type="EMBL" id="KHD05253.1"/>
    </source>
</evidence>
<dbReference type="AlphaFoldDB" id="A0A0A6PJ99"/>
<protein>
    <recommendedName>
        <fullName evidence="3">Type II toxin-antitoxin system HicA family toxin</fullName>
    </recommendedName>
</protein>
<gene>
    <name evidence="1" type="ORF">PN36_00045</name>
</gene>
<comment type="caution">
    <text evidence="1">The sequence shown here is derived from an EMBL/GenBank/DDBJ whole genome shotgun (WGS) entry which is preliminary data.</text>
</comment>
<accession>A0A0A6PJ99</accession>